<dbReference type="Proteomes" id="UP000735302">
    <property type="component" value="Unassembled WGS sequence"/>
</dbReference>
<dbReference type="AlphaFoldDB" id="A0AAV3ZN27"/>
<dbReference type="EMBL" id="BLXT01002683">
    <property type="protein sequence ID" value="GFN96524.1"/>
    <property type="molecule type" value="Genomic_DNA"/>
</dbReference>
<proteinExistence type="predicted"/>
<sequence>MGLGMVGVAFKSIKDLEEGKKEDGDSGTDVSPPEGFDMDKFNRGRLFFRDNLFSCSVVQLFRVRAGHSLLRSDMFRRKWSATTVCRLCGEENEDCSHVLFGCGELSGIRETDWSDITLQDALWGNPEGVLEHCQSSTTRGDKTQWIANLPEICTDPFAANSAPWPDGGPESLSHPVVD</sequence>
<accession>A0AAV3ZN27</accession>
<protein>
    <recommendedName>
        <fullName evidence="3">Reverse transcriptase zinc-binding domain-containing protein</fullName>
    </recommendedName>
</protein>
<reference evidence="1 2" key="1">
    <citation type="journal article" date="2021" name="Elife">
        <title>Chloroplast acquisition without the gene transfer in kleptoplastic sea slugs, Plakobranchus ocellatus.</title>
        <authorList>
            <person name="Maeda T."/>
            <person name="Takahashi S."/>
            <person name="Yoshida T."/>
            <person name="Shimamura S."/>
            <person name="Takaki Y."/>
            <person name="Nagai Y."/>
            <person name="Toyoda A."/>
            <person name="Suzuki Y."/>
            <person name="Arimoto A."/>
            <person name="Ishii H."/>
            <person name="Satoh N."/>
            <person name="Nishiyama T."/>
            <person name="Hasebe M."/>
            <person name="Maruyama T."/>
            <person name="Minagawa J."/>
            <person name="Obokata J."/>
            <person name="Shigenobu S."/>
        </authorList>
    </citation>
    <scope>NUCLEOTIDE SEQUENCE [LARGE SCALE GENOMIC DNA]</scope>
</reference>
<evidence type="ECO:0000313" key="2">
    <source>
        <dbReference type="Proteomes" id="UP000735302"/>
    </source>
</evidence>
<gene>
    <name evidence="1" type="ORF">PoB_002303000</name>
</gene>
<keyword evidence="2" id="KW-1185">Reference proteome</keyword>
<comment type="caution">
    <text evidence="1">The sequence shown here is derived from an EMBL/GenBank/DDBJ whole genome shotgun (WGS) entry which is preliminary data.</text>
</comment>
<evidence type="ECO:0008006" key="3">
    <source>
        <dbReference type="Google" id="ProtNLM"/>
    </source>
</evidence>
<evidence type="ECO:0000313" key="1">
    <source>
        <dbReference type="EMBL" id="GFN96524.1"/>
    </source>
</evidence>
<organism evidence="1 2">
    <name type="scientific">Plakobranchus ocellatus</name>
    <dbReference type="NCBI Taxonomy" id="259542"/>
    <lineage>
        <taxon>Eukaryota</taxon>
        <taxon>Metazoa</taxon>
        <taxon>Spiralia</taxon>
        <taxon>Lophotrochozoa</taxon>
        <taxon>Mollusca</taxon>
        <taxon>Gastropoda</taxon>
        <taxon>Heterobranchia</taxon>
        <taxon>Euthyneura</taxon>
        <taxon>Panpulmonata</taxon>
        <taxon>Sacoglossa</taxon>
        <taxon>Placobranchoidea</taxon>
        <taxon>Plakobranchidae</taxon>
        <taxon>Plakobranchus</taxon>
    </lineage>
</organism>
<name>A0AAV3ZN27_9GAST</name>